<dbReference type="PANTHER" id="PTHR12774">
    <property type="entry name" value="PEROXISOMAL BIOGENESIS FACTOR 19"/>
    <property type="match status" value="1"/>
</dbReference>
<evidence type="ECO:0000313" key="3">
    <source>
        <dbReference type="EnsemblMetazoa" id="XP_003249086"/>
    </source>
</evidence>
<reference evidence="3" key="1">
    <citation type="submission" date="2021-01" db="UniProtKB">
        <authorList>
            <consortium name="EnsemblMetazoa"/>
        </authorList>
    </citation>
    <scope>IDENTIFICATION</scope>
    <source>
        <strain evidence="3">DH4</strain>
    </source>
</reference>
<evidence type="ECO:0000256" key="2">
    <source>
        <dbReference type="ARBA" id="ARBA00029688"/>
    </source>
</evidence>
<dbReference type="KEGG" id="ame:100578522"/>
<name>A0A7M7G9R3_APIME</name>
<accession>A0A8B6XUW2</accession>
<dbReference type="GO" id="GO:0005778">
    <property type="term" value="C:peroxisomal membrane"/>
    <property type="evidence" value="ECO:0007669"/>
    <property type="project" value="TreeGrafter"/>
</dbReference>
<comment type="similarity">
    <text evidence="1">Belongs to the peroxin-19 family.</text>
</comment>
<evidence type="ECO:0000256" key="1">
    <source>
        <dbReference type="ARBA" id="ARBA00006326"/>
    </source>
</evidence>
<sequence>MADEKSTPQTEDKELNDLLDKDAWTTDFIKQAAEQFEENLQNFIQNGPDNELGASFQKMAQTVASVINDEDSFDKNTVNTDFKSAIAQALNDLSATSENLQSEAVLSDMIGQVSLEDGPGAILPFMQGMLQHLLSKEILYPSLKELIEKYSEWLEEKKTTVSSNDLQRFTKQLNLMQQVCIELDKEKDDDTEEIKRKRFETIISLMQEVQACGQLPEELIGEQTVPFQIDTEGDSVIPALLRSMESPQNCCLM</sequence>
<dbReference type="OrthoDB" id="21292at2759"/>
<organism evidence="3">
    <name type="scientific">Apis mellifera</name>
    <name type="common">Honeybee</name>
    <dbReference type="NCBI Taxonomy" id="7460"/>
    <lineage>
        <taxon>Eukaryota</taxon>
        <taxon>Metazoa</taxon>
        <taxon>Ecdysozoa</taxon>
        <taxon>Arthropoda</taxon>
        <taxon>Hexapoda</taxon>
        <taxon>Insecta</taxon>
        <taxon>Pterygota</taxon>
        <taxon>Neoptera</taxon>
        <taxon>Endopterygota</taxon>
        <taxon>Hymenoptera</taxon>
        <taxon>Apocrita</taxon>
        <taxon>Aculeata</taxon>
        <taxon>Apoidea</taxon>
        <taxon>Anthophila</taxon>
        <taxon>Apidae</taxon>
        <taxon>Apis</taxon>
    </lineage>
</organism>
<dbReference type="Pfam" id="PF04614">
    <property type="entry name" value="Pex19"/>
    <property type="match status" value="1"/>
</dbReference>
<dbReference type="PANTHER" id="PTHR12774:SF2">
    <property type="entry name" value="PEROXISOMAL BIOGENESIS FACTOR 19"/>
    <property type="match status" value="1"/>
</dbReference>
<evidence type="ECO:0000313" key="4">
    <source>
        <dbReference type="Proteomes" id="UP000005203"/>
    </source>
</evidence>
<dbReference type="EnsemblMetazoa" id="XM_003249038">
    <property type="protein sequence ID" value="XP_003249086"/>
    <property type="gene ID" value="LOC100578522"/>
</dbReference>
<dbReference type="InterPro" id="IPR038322">
    <property type="entry name" value="Pex19_C_sf"/>
</dbReference>
<dbReference type="AlphaFoldDB" id="A0A7M7G9R3"/>
<protein>
    <recommendedName>
        <fullName evidence="2">Peroxin-19</fullName>
    </recommendedName>
</protein>
<dbReference type="Gene3D" id="1.20.120.900">
    <property type="entry name" value="Pex19, mPTS binding domain"/>
    <property type="match status" value="1"/>
</dbReference>
<dbReference type="RefSeq" id="XP_003249086.1">
    <property type="nucleotide sequence ID" value="XM_003249038.4"/>
</dbReference>
<evidence type="ECO:0000313" key="5">
    <source>
        <dbReference type="RefSeq" id="XP_003249086.1"/>
    </source>
</evidence>
<dbReference type="GO" id="GO:0033328">
    <property type="term" value="F:peroxisome membrane targeting sequence binding"/>
    <property type="evidence" value="ECO:0007669"/>
    <property type="project" value="TreeGrafter"/>
</dbReference>
<accession>A0A7M7G9R3</accession>
<reference evidence="5" key="2">
    <citation type="submission" date="2025-04" db="UniProtKB">
        <authorList>
            <consortium name="RefSeq"/>
        </authorList>
    </citation>
    <scope>IDENTIFICATION</scope>
    <source>
        <strain evidence="5">DH4</strain>
        <tissue evidence="5">Whole body</tissue>
    </source>
</reference>
<keyword evidence="4" id="KW-1185">Reference proteome</keyword>
<proteinExistence type="inferred from homology"/>
<gene>
    <name evidence="3" type="primary">100578522</name>
    <name evidence="5" type="synonym">LOC100578522</name>
</gene>
<dbReference type="InterPro" id="IPR006708">
    <property type="entry name" value="Pex19"/>
</dbReference>
<dbReference type="GO" id="GO:0045046">
    <property type="term" value="P:protein import into peroxisome membrane"/>
    <property type="evidence" value="ECO:0007669"/>
    <property type="project" value="TreeGrafter"/>
</dbReference>
<dbReference type="Proteomes" id="UP000005203">
    <property type="component" value="Linkage group LG16"/>
</dbReference>